<accession>A0AAV4RM87</accession>
<evidence type="ECO:0000256" key="1">
    <source>
        <dbReference type="SAM" id="Phobius"/>
    </source>
</evidence>
<dbReference type="GO" id="GO:0043565">
    <property type="term" value="F:sequence-specific DNA binding"/>
    <property type="evidence" value="ECO:0007669"/>
    <property type="project" value="InterPro"/>
</dbReference>
<protein>
    <recommendedName>
        <fullName evidence="2">HTH psq-type domain-containing protein</fullName>
    </recommendedName>
</protein>
<organism evidence="3 4">
    <name type="scientific">Caerostris darwini</name>
    <dbReference type="NCBI Taxonomy" id="1538125"/>
    <lineage>
        <taxon>Eukaryota</taxon>
        <taxon>Metazoa</taxon>
        <taxon>Ecdysozoa</taxon>
        <taxon>Arthropoda</taxon>
        <taxon>Chelicerata</taxon>
        <taxon>Arachnida</taxon>
        <taxon>Araneae</taxon>
        <taxon>Araneomorphae</taxon>
        <taxon>Entelegynae</taxon>
        <taxon>Araneoidea</taxon>
        <taxon>Araneidae</taxon>
        <taxon>Caerostris</taxon>
    </lineage>
</organism>
<dbReference type="SUPFAM" id="SSF48295">
    <property type="entry name" value="TrpR-like"/>
    <property type="match status" value="1"/>
</dbReference>
<feature type="transmembrane region" description="Helical" evidence="1">
    <location>
        <begin position="16"/>
        <end position="34"/>
    </location>
</feature>
<dbReference type="EMBL" id="BPLQ01006342">
    <property type="protein sequence ID" value="GIY21714.1"/>
    <property type="molecule type" value="Genomic_DNA"/>
</dbReference>
<feature type="domain" description="HTH psq-type" evidence="2">
    <location>
        <begin position="49"/>
        <end position="88"/>
    </location>
</feature>
<dbReference type="Gene3D" id="1.10.10.10">
    <property type="entry name" value="Winged helix-like DNA-binding domain superfamily/Winged helix DNA-binding domain"/>
    <property type="match status" value="1"/>
</dbReference>
<proteinExistence type="predicted"/>
<keyword evidence="4" id="KW-1185">Reference proteome</keyword>
<name>A0AAV4RM87_9ARAC</name>
<keyword evidence="1" id="KW-1133">Transmembrane helix</keyword>
<evidence type="ECO:0000313" key="3">
    <source>
        <dbReference type="EMBL" id="GIY21714.1"/>
    </source>
</evidence>
<evidence type="ECO:0000259" key="2">
    <source>
        <dbReference type="Pfam" id="PF04218"/>
    </source>
</evidence>
<dbReference type="AlphaFoldDB" id="A0AAV4RM87"/>
<dbReference type="InterPro" id="IPR007889">
    <property type="entry name" value="HTH_Psq"/>
</dbReference>
<dbReference type="InterPro" id="IPR036388">
    <property type="entry name" value="WH-like_DNA-bd_sf"/>
</dbReference>
<sequence>MRRTIYLGTNQNVHKIFMLSVAYSIKFIVSLLAGNMAPAKQSKHSAGFKIKAIQFVKENGNRAAAKMFDVSESSVREWKKNEMAILNMPRNKCALFKEVTK</sequence>
<dbReference type="InterPro" id="IPR010921">
    <property type="entry name" value="Trp_repressor/repl_initiator"/>
</dbReference>
<keyword evidence="1" id="KW-0812">Transmembrane</keyword>
<evidence type="ECO:0000313" key="4">
    <source>
        <dbReference type="Proteomes" id="UP001054837"/>
    </source>
</evidence>
<keyword evidence="1" id="KW-0472">Membrane</keyword>
<comment type="caution">
    <text evidence="3">The sequence shown here is derived from an EMBL/GenBank/DDBJ whole genome shotgun (WGS) entry which is preliminary data.</text>
</comment>
<dbReference type="Pfam" id="PF04218">
    <property type="entry name" value="CENP-B_N"/>
    <property type="match status" value="1"/>
</dbReference>
<dbReference type="Proteomes" id="UP001054837">
    <property type="component" value="Unassembled WGS sequence"/>
</dbReference>
<gene>
    <name evidence="3" type="ORF">CDAR_291141</name>
</gene>
<reference evidence="3 4" key="1">
    <citation type="submission" date="2021-06" db="EMBL/GenBank/DDBJ databases">
        <title>Caerostris darwini draft genome.</title>
        <authorList>
            <person name="Kono N."/>
            <person name="Arakawa K."/>
        </authorList>
    </citation>
    <scope>NUCLEOTIDE SEQUENCE [LARGE SCALE GENOMIC DNA]</scope>
</reference>